<accession>E2AB91</accession>
<name>E2AB91_CAMFO</name>
<dbReference type="Proteomes" id="UP000000311">
    <property type="component" value="Unassembled WGS sequence"/>
</dbReference>
<evidence type="ECO:0000313" key="2">
    <source>
        <dbReference type="EMBL" id="EFN69367.1"/>
    </source>
</evidence>
<keyword evidence="3" id="KW-1185">Reference proteome</keyword>
<protein>
    <submittedName>
        <fullName evidence="2">Uncharacterized protein</fullName>
    </submittedName>
</protein>
<sequence>MIPIAQYKKQHACGALEKPLLKVSTSPDARDRSLTYPLPPHSSLGITFTDTMKEVDRVSRRGRSRTPELLEISNANAKEVEPRQLSLRSYRGA</sequence>
<reference evidence="2 3" key="1">
    <citation type="journal article" date="2010" name="Science">
        <title>Genomic comparison of the ants Camponotus floridanus and Harpegnathos saltator.</title>
        <authorList>
            <person name="Bonasio R."/>
            <person name="Zhang G."/>
            <person name="Ye C."/>
            <person name="Mutti N.S."/>
            <person name="Fang X."/>
            <person name="Qin N."/>
            <person name="Donahue G."/>
            <person name="Yang P."/>
            <person name="Li Q."/>
            <person name="Li C."/>
            <person name="Zhang P."/>
            <person name="Huang Z."/>
            <person name="Berger S.L."/>
            <person name="Reinberg D."/>
            <person name="Wang J."/>
            <person name="Liebig J."/>
        </authorList>
    </citation>
    <scope>NUCLEOTIDE SEQUENCE [LARGE SCALE GENOMIC DNA]</scope>
    <source>
        <strain evidence="3">C129</strain>
    </source>
</reference>
<dbReference type="EMBL" id="GL438234">
    <property type="protein sequence ID" value="EFN69367.1"/>
    <property type="molecule type" value="Genomic_DNA"/>
</dbReference>
<organism evidence="3">
    <name type="scientific">Camponotus floridanus</name>
    <name type="common">Florida carpenter ant</name>
    <dbReference type="NCBI Taxonomy" id="104421"/>
    <lineage>
        <taxon>Eukaryota</taxon>
        <taxon>Metazoa</taxon>
        <taxon>Ecdysozoa</taxon>
        <taxon>Arthropoda</taxon>
        <taxon>Hexapoda</taxon>
        <taxon>Insecta</taxon>
        <taxon>Pterygota</taxon>
        <taxon>Neoptera</taxon>
        <taxon>Endopterygota</taxon>
        <taxon>Hymenoptera</taxon>
        <taxon>Apocrita</taxon>
        <taxon>Aculeata</taxon>
        <taxon>Formicoidea</taxon>
        <taxon>Formicidae</taxon>
        <taxon>Formicinae</taxon>
        <taxon>Camponotus</taxon>
    </lineage>
</organism>
<evidence type="ECO:0000313" key="3">
    <source>
        <dbReference type="Proteomes" id="UP000000311"/>
    </source>
</evidence>
<evidence type="ECO:0000256" key="1">
    <source>
        <dbReference type="SAM" id="MobiDB-lite"/>
    </source>
</evidence>
<gene>
    <name evidence="2" type="ORF">EAG_01107</name>
</gene>
<dbReference type="InParanoid" id="E2AB91"/>
<feature type="region of interest" description="Disordered" evidence="1">
    <location>
        <begin position="55"/>
        <end position="75"/>
    </location>
</feature>
<dbReference type="AlphaFoldDB" id="E2AB91"/>
<proteinExistence type="predicted"/>